<evidence type="ECO:0000313" key="2">
    <source>
        <dbReference type="Proteomes" id="UP000012488"/>
    </source>
</evidence>
<dbReference type="PANTHER" id="PTHR38460">
    <property type="entry name" value="TAUTOMERASE YOLI-RELATED"/>
    <property type="match status" value="1"/>
</dbReference>
<reference evidence="1 2" key="2">
    <citation type="journal article" date="2013" name="Genome Announc.">
        <title>Draft Genome Sequence of Methylobacterium mesophilicum Strain SR1.6/6, Isolated from Citrus sinensis.</title>
        <authorList>
            <person name="Marinho Almeida D."/>
            <person name="Dini-Andreote F."/>
            <person name="Camargo Neves A.A."/>
            <person name="Juca Ramos R.T."/>
            <person name="Andreote F.D."/>
            <person name="Carneiro A.R."/>
            <person name="Oliveira de Souza Lima A."/>
            <person name="Caracciolo Gomes de Sa P.H."/>
            <person name="Ribeiro Barbosa M.S."/>
            <person name="Araujo W.L."/>
            <person name="Silva A."/>
        </authorList>
    </citation>
    <scope>NUCLEOTIDE SEQUENCE [LARGE SCALE GENOMIC DNA]</scope>
    <source>
        <strain evidence="1 2">SR1.6/6</strain>
    </source>
</reference>
<dbReference type="PANTHER" id="PTHR38460:SF1">
    <property type="entry name" value="TAUTOMERASE YOLI-RELATED"/>
    <property type="match status" value="1"/>
</dbReference>
<gene>
    <name evidence="1" type="ORF">MMSR116_11910</name>
</gene>
<sequence length="131" mass="14634">MPLVRISLIKGKSPEHIRAISDGVHRGLMEAYSAPADDRFQLIHQHARDELIYDAEYLGLHRTDDIAIINIIAGNWRDTSQKKALYRAITDNLVANPGLRPEDVLIVLSPNARDEWSFGNGLASYVKDDAA</sequence>
<dbReference type="KEGG" id="mmes:MMSR116_11910"/>
<organism evidence="1 2">
    <name type="scientific">Methylobacterium mesophilicum SR1.6/6</name>
    <dbReference type="NCBI Taxonomy" id="908290"/>
    <lineage>
        <taxon>Bacteria</taxon>
        <taxon>Pseudomonadati</taxon>
        <taxon>Pseudomonadota</taxon>
        <taxon>Alphaproteobacteria</taxon>
        <taxon>Hyphomicrobiales</taxon>
        <taxon>Methylobacteriaceae</taxon>
        <taxon>Methylobacterium</taxon>
    </lineage>
</organism>
<name>A0A6B9FKN0_9HYPH</name>
<evidence type="ECO:0000313" key="1">
    <source>
        <dbReference type="EMBL" id="QGY02499.1"/>
    </source>
</evidence>
<dbReference type="Proteomes" id="UP000012488">
    <property type="component" value="Chromosome"/>
</dbReference>
<dbReference type="RefSeq" id="WP_010682963.1">
    <property type="nucleotide sequence ID" value="NZ_CP043538.1"/>
</dbReference>
<dbReference type="Pfam" id="PF14552">
    <property type="entry name" value="Tautomerase_2"/>
    <property type="match status" value="1"/>
</dbReference>
<dbReference type="InterPro" id="IPR037479">
    <property type="entry name" value="Tauto_MSAD"/>
</dbReference>
<accession>A0A6B9FKN0</accession>
<dbReference type="Gene3D" id="3.30.429.10">
    <property type="entry name" value="Macrophage Migration Inhibitory Factor"/>
    <property type="match status" value="1"/>
</dbReference>
<proteinExistence type="predicted"/>
<reference evidence="1 2" key="1">
    <citation type="journal article" date="2012" name="Genet. Mol. Biol.">
        <title>Analysis of 16S rRNA and mxaF genes revealing insights into Methylobacterium niche-specific plant association.</title>
        <authorList>
            <person name="Dourado M.N."/>
            <person name="Andreote F.D."/>
            <person name="Dini-Andreote F."/>
            <person name="Conti R."/>
            <person name="Araujo J.M."/>
            <person name="Araujo W.L."/>
        </authorList>
    </citation>
    <scope>NUCLEOTIDE SEQUENCE [LARGE SCALE GENOMIC DNA]</scope>
    <source>
        <strain evidence="1 2">SR1.6/6</strain>
    </source>
</reference>
<protein>
    <submittedName>
        <fullName evidence="1">Tautomerase family protein</fullName>
    </submittedName>
</protein>
<dbReference type="SUPFAM" id="SSF55331">
    <property type="entry name" value="Tautomerase/MIF"/>
    <property type="match status" value="1"/>
</dbReference>
<dbReference type="EMBL" id="CP043538">
    <property type="protein sequence ID" value="QGY02499.1"/>
    <property type="molecule type" value="Genomic_DNA"/>
</dbReference>
<dbReference type="InterPro" id="IPR014347">
    <property type="entry name" value="Tautomerase/MIF_sf"/>
</dbReference>
<dbReference type="OrthoDB" id="9804765at2"/>
<dbReference type="AlphaFoldDB" id="A0A6B9FKN0"/>